<proteinExistence type="predicted"/>
<gene>
    <name evidence="1" type="ORF">ACAOBT_LOCUS22413</name>
</gene>
<reference evidence="1" key="1">
    <citation type="submission" date="2022-03" db="EMBL/GenBank/DDBJ databases">
        <authorList>
            <person name="Sayadi A."/>
        </authorList>
    </citation>
    <scope>NUCLEOTIDE SEQUENCE</scope>
</reference>
<accession>A0A9P0LG08</accession>
<protein>
    <submittedName>
        <fullName evidence="1">Uncharacterized protein</fullName>
    </submittedName>
</protein>
<evidence type="ECO:0000313" key="2">
    <source>
        <dbReference type="Proteomes" id="UP001152888"/>
    </source>
</evidence>
<evidence type="ECO:0000313" key="1">
    <source>
        <dbReference type="EMBL" id="CAH1995137.1"/>
    </source>
</evidence>
<dbReference type="EMBL" id="CAKOFQ010007215">
    <property type="protein sequence ID" value="CAH1995137.1"/>
    <property type="molecule type" value="Genomic_DNA"/>
</dbReference>
<comment type="caution">
    <text evidence="1">The sequence shown here is derived from an EMBL/GenBank/DDBJ whole genome shotgun (WGS) entry which is preliminary data.</text>
</comment>
<organism evidence="1 2">
    <name type="scientific">Acanthoscelides obtectus</name>
    <name type="common">Bean weevil</name>
    <name type="synonym">Bruchus obtectus</name>
    <dbReference type="NCBI Taxonomy" id="200917"/>
    <lineage>
        <taxon>Eukaryota</taxon>
        <taxon>Metazoa</taxon>
        <taxon>Ecdysozoa</taxon>
        <taxon>Arthropoda</taxon>
        <taxon>Hexapoda</taxon>
        <taxon>Insecta</taxon>
        <taxon>Pterygota</taxon>
        <taxon>Neoptera</taxon>
        <taxon>Endopterygota</taxon>
        <taxon>Coleoptera</taxon>
        <taxon>Polyphaga</taxon>
        <taxon>Cucujiformia</taxon>
        <taxon>Chrysomeloidea</taxon>
        <taxon>Chrysomelidae</taxon>
        <taxon>Bruchinae</taxon>
        <taxon>Bruchini</taxon>
        <taxon>Acanthoscelides</taxon>
    </lineage>
</organism>
<name>A0A9P0LG08_ACAOB</name>
<sequence length="12" mass="1458">MLLLHNCKVNSW</sequence>
<keyword evidence="2" id="KW-1185">Reference proteome</keyword>
<dbReference type="Proteomes" id="UP001152888">
    <property type="component" value="Unassembled WGS sequence"/>
</dbReference>